<reference evidence="2" key="1">
    <citation type="journal article" date="2019" name="Int. J. Syst. Evol. Microbiol.">
        <title>The Global Catalogue of Microorganisms (GCM) 10K type strain sequencing project: providing services to taxonomists for standard genome sequencing and annotation.</title>
        <authorList>
            <consortium name="The Broad Institute Genomics Platform"/>
            <consortium name="The Broad Institute Genome Sequencing Center for Infectious Disease"/>
            <person name="Wu L."/>
            <person name="Ma J."/>
        </authorList>
    </citation>
    <scope>NUCLEOTIDE SEQUENCE [LARGE SCALE GENOMIC DNA]</scope>
    <source>
        <strain evidence="2">2803GPT1-18</strain>
    </source>
</reference>
<keyword evidence="2" id="KW-1185">Reference proteome</keyword>
<evidence type="ECO:0000313" key="1">
    <source>
        <dbReference type="EMBL" id="MFC4144801.1"/>
    </source>
</evidence>
<proteinExistence type="predicted"/>
<dbReference type="Proteomes" id="UP001595788">
    <property type="component" value="Unassembled WGS sequence"/>
</dbReference>
<protein>
    <submittedName>
        <fullName evidence="1">Uncharacterized protein</fullName>
    </submittedName>
</protein>
<comment type="caution">
    <text evidence="1">The sequence shown here is derived from an EMBL/GenBank/DDBJ whole genome shotgun (WGS) entry which is preliminary data.</text>
</comment>
<dbReference type="EMBL" id="JBHSBT010000002">
    <property type="protein sequence ID" value="MFC4144801.1"/>
    <property type="molecule type" value="Genomic_DNA"/>
</dbReference>
<accession>A0ABV8M459</accession>
<organism evidence="1 2">
    <name type="scientific">Micromonospora mangrovi</name>
    <dbReference type="NCBI Taxonomy" id="1182597"/>
    <lineage>
        <taxon>Bacteria</taxon>
        <taxon>Bacillati</taxon>
        <taxon>Actinomycetota</taxon>
        <taxon>Actinomycetes</taxon>
        <taxon>Micromonosporales</taxon>
        <taxon>Micromonosporaceae</taxon>
        <taxon>Micromonospora</taxon>
    </lineage>
</organism>
<dbReference type="RefSeq" id="WP_377521723.1">
    <property type="nucleotide sequence ID" value="NZ_JBHSBT010000002.1"/>
</dbReference>
<evidence type="ECO:0000313" key="2">
    <source>
        <dbReference type="Proteomes" id="UP001595788"/>
    </source>
</evidence>
<name>A0ABV8M459_9ACTN</name>
<gene>
    <name evidence="1" type="ORF">ACFO0M_00885</name>
</gene>
<sequence length="93" mass="10667">MRRWRRPVPSRHFWQAVAACLDRILFGAATTAMVWATTTGPARTTTAGVALCSLFALRRPWSHQRVTVHLPELPWLSRILLRRERAHQGQQPS</sequence>